<dbReference type="GO" id="GO:0045271">
    <property type="term" value="C:respiratory chain complex I"/>
    <property type="evidence" value="ECO:0007669"/>
    <property type="project" value="InterPro"/>
</dbReference>
<keyword evidence="2" id="KW-0679">Respiratory chain</keyword>
<dbReference type="AlphaFoldDB" id="A0A9W7KYA6"/>
<dbReference type="GO" id="GO:0006979">
    <property type="term" value="P:response to oxidative stress"/>
    <property type="evidence" value="ECO:0007669"/>
    <property type="project" value="TreeGrafter"/>
</dbReference>
<evidence type="ECO:0000313" key="4">
    <source>
        <dbReference type="Proteomes" id="UP001165160"/>
    </source>
</evidence>
<keyword evidence="2" id="KW-0472">Membrane</keyword>
<evidence type="ECO:0000313" key="3">
    <source>
        <dbReference type="EMBL" id="GMI15874.1"/>
    </source>
</evidence>
<dbReference type="PANTHER" id="PTHR12910">
    <property type="entry name" value="NADH-UBIQUINONE OXIDOREDUCTASE SUBUNIT B17.2"/>
    <property type="match status" value="1"/>
</dbReference>
<comment type="similarity">
    <text evidence="1 2">Belongs to the complex I NDUFA12 subunit family.</text>
</comment>
<keyword evidence="2" id="KW-0496">Mitochondrion</keyword>
<name>A0A9W7KYA6_9STRA</name>
<keyword evidence="4" id="KW-1185">Reference proteome</keyword>
<dbReference type="PANTHER" id="PTHR12910:SF2">
    <property type="entry name" value="NADH DEHYDROGENASE [UBIQUINONE] 1 ALPHA SUBCOMPLEX SUBUNIT 12"/>
    <property type="match status" value="1"/>
</dbReference>
<dbReference type="Pfam" id="PF05071">
    <property type="entry name" value="NDUFA12"/>
    <property type="match status" value="1"/>
</dbReference>
<evidence type="ECO:0000256" key="2">
    <source>
        <dbReference type="RuleBase" id="RU363103"/>
    </source>
</evidence>
<organism evidence="3 4">
    <name type="scientific">Triparma verrucosa</name>
    <dbReference type="NCBI Taxonomy" id="1606542"/>
    <lineage>
        <taxon>Eukaryota</taxon>
        <taxon>Sar</taxon>
        <taxon>Stramenopiles</taxon>
        <taxon>Ochrophyta</taxon>
        <taxon>Bolidophyceae</taxon>
        <taxon>Parmales</taxon>
        <taxon>Triparmaceae</taxon>
        <taxon>Triparma</taxon>
    </lineage>
</organism>
<comment type="subcellular location">
    <subcellularLocation>
        <location evidence="2">Mitochondrion inner membrane</location>
        <topology evidence="2">Peripheral membrane protein</topology>
        <orientation evidence="2">Matrix side</orientation>
    </subcellularLocation>
</comment>
<gene>
    <name evidence="3" type="ORF">TrVE_jg8824</name>
</gene>
<protein>
    <recommendedName>
        <fullName evidence="2">NADH dehydrogenase [ubiquinone] 1 alpha subcomplex subunit 12</fullName>
    </recommendedName>
</protein>
<sequence length="232" mass="25821">MVYGIYRNVKQALQMRGGWKGLLEHMYVNGDYPFKFGRLVGTDAGGNKYYENTVDYTFGQHRWVEPSDIHNYDPTSIPPSWHSWMHHMSDSPGTSHDESDLLSTKMSSAKQILTKTSAPYTTSIGYTNDPPPNRLNNQHNLTQLRPRGYNVGNVQCYLPPGIGHTSSDGLYYTQPGSPYSGKQAEYVAGKMSGGEVPEKGVEGFKGATTVKVNEGMKPKFDNATLEALKKME</sequence>
<keyword evidence="2" id="KW-0249">Electron transport</keyword>
<dbReference type="EMBL" id="BRXX01000535">
    <property type="protein sequence ID" value="GMI15874.1"/>
    <property type="molecule type" value="Genomic_DNA"/>
</dbReference>
<accession>A0A9W7KYA6</accession>
<dbReference type="GO" id="GO:0005743">
    <property type="term" value="C:mitochondrial inner membrane"/>
    <property type="evidence" value="ECO:0007669"/>
    <property type="project" value="UniProtKB-SubCell"/>
</dbReference>
<proteinExistence type="inferred from homology"/>
<dbReference type="Proteomes" id="UP001165160">
    <property type="component" value="Unassembled WGS sequence"/>
</dbReference>
<comment type="function">
    <text evidence="2">Accessory subunit of the mitochondrial membrane respiratory chain NADH dehydrogenase (Complex I), that is believed not to be involved in catalysis. Complex I functions in the transfer of electrons from NADH to the respiratory chain. The immediate electron acceptor for the enzyme is believed to be ubiquinone.</text>
</comment>
<dbReference type="InterPro" id="IPR007763">
    <property type="entry name" value="NDUFA12"/>
</dbReference>
<evidence type="ECO:0000256" key="1">
    <source>
        <dbReference type="ARBA" id="ARBA00007355"/>
    </source>
</evidence>
<keyword evidence="2" id="KW-0813">Transport</keyword>
<reference evidence="4" key="1">
    <citation type="journal article" date="2023" name="Commun. Biol.">
        <title>Genome analysis of Parmales, the sister group of diatoms, reveals the evolutionary specialization of diatoms from phago-mixotrophs to photoautotrophs.</title>
        <authorList>
            <person name="Ban H."/>
            <person name="Sato S."/>
            <person name="Yoshikawa S."/>
            <person name="Yamada K."/>
            <person name="Nakamura Y."/>
            <person name="Ichinomiya M."/>
            <person name="Sato N."/>
            <person name="Blanc-Mathieu R."/>
            <person name="Endo H."/>
            <person name="Kuwata A."/>
            <person name="Ogata H."/>
        </authorList>
    </citation>
    <scope>NUCLEOTIDE SEQUENCE [LARGE SCALE GENOMIC DNA]</scope>
    <source>
        <strain evidence="4">NIES 3699</strain>
    </source>
</reference>
<keyword evidence="2" id="KW-0999">Mitochondrion inner membrane</keyword>
<comment type="caution">
    <text evidence="3">The sequence shown here is derived from an EMBL/GenBank/DDBJ whole genome shotgun (WGS) entry which is preliminary data.</text>
</comment>